<evidence type="ECO:0000313" key="1">
    <source>
        <dbReference type="EMBL" id="MBB5060327.1"/>
    </source>
</evidence>
<name>A0A7W7ZI87_9BACT</name>
<accession>A0A7W7ZI87</accession>
<evidence type="ECO:0000313" key="2">
    <source>
        <dbReference type="Proteomes" id="UP000540989"/>
    </source>
</evidence>
<dbReference type="AlphaFoldDB" id="A0A7W7ZI87"/>
<keyword evidence="2" id="KW-1185">Reference proteome</keyword>
<gene>
    <name evidence="1" type="ORF">HDF16_005063</name>
</gene>
<organism evidence="1 2">
    <name type="scientific">Granulicella aggregans</name>
    <dbReference type="NCBI Taxonomy" id="474949"/>
    <lineage>
        <taxon>Bacteria</taxon>
        <taxon>Pseudomonadati</taxon>
        <taxon>Acidobacteriota</taxon>
        <taxon>Terriglobia</taxon>
        <taxon>Terriglobales</taxon>
        <taxon>Acidobacteriaceae</taxon>
        <taxon>Granulicella</taxon>
    </lineage>
</organism>
<sequence>MIAPFTLKEVFAAPVADLDVEQDYPLCAVCQGDATYLLCGLWPAKPLGVSSTEPPYPPFLIQTHAELGTNFDFYACEHHVGGWGRPGSVKRLVSISASSQGVATLIFTKLIRD</sequence>
<protein>
    <submittedName>
        <fullName evidence="1">Uncharacterized protein</fullName>
    </submittedName>
</protein>
<comment type="caution">
    <text evidence="1">The sequence shown here is derived from an EMBL/GenBank/DDBJ whole genome shotgun (WGS) entry which is preliminary data.</text>
</comment>
<dbReference type="EMBL" id="JACHIP010000012">
    <property type="protein sequence ID" value="MBB5060327.1"/>
    <property type="molecule type" value="Genomic_DNA"/>
</dbReference>
<reference evidence="1 2" key="1">
    <citation type="submission" date="2020-08" db="EMBL/GenBank/DDBJ databases">
        <title>Genomic Encyclopedia of Type Strains, Phase IV (KMG-V): Genome sequencing to study the core and pangenomes of soil and plant-associated prokaryotes.</title>
        <authorList>
            <person name="Whitman W."/>
        </authorList>
    </citation>
    <scope>NUCLEOTIDE SEQUENCE [LARGE SCALE GENOMIC DNA]</scope>
    <source>
        <strain evidence="1 2">M8UP14</strain>
    </source>
</reference>
<dbReference type="Proteomes" id="UP000540989">
    <property type="component" value="Unassembled WGS sequence"/>
</dbReference>
<proteinExistence type="predicted"/>